<dbReference type="Gene3D" id="3.40.50.980">
    <property type="match status" value="2"/>
</dbReference>
<dbReference type="Gene3D" id="3.30.559.30">
    <property type="entry name" value="Nonribosomal peptide synthetase, condensation domain"/>
    <property type="match status" value="1"/>
</dbReference>
<dbReference type="PANTHER" id="PTHR45527">
    <property type="entry name" value="NONRIBOSOMAL PEPTIDE SYNTHETASE"/>
    <property type="match status" value="1"/>
</dbReference>
<reference evidence="4 5" key="1">
    <citation type="submission" date="2017-05" db="EMBL/GenBank/DDBJ databases">
        <title>Streptomyces alboflavus Genome sequencing and assembly.</title>
        <authorList>
            <person name="Wang Y."/>
            <person name="Du B."/>
            <person name="Ding Y."/>
            <person name="Liu H."/>
            <person name="Hou Q."/>
            <person name="Liu K."/>
            <person name="Wang C."/>
            <person name="Yao L."/>
        </authorList>
    </citation>
    <scope>NUCLEOTIDE SEQUENCE [LARGE SCALE GENOMIC DNA]</scope>
    <source>
        <strain evidence="4 5">MDJK44</strain>
    </source>
</reference>
<dbReference type="GO" id="GO:0009239">
    <property type="term" value="P:enterobactin biosynthetic process"/>
    <property type="evidence" value="ECO:0007669"/>
    <property type="project" value="TreeGrafter"/>
</dbReference>
<feature type="compositionally biased region" description="Low complexity" evidence="1">
    <location>
        <begin position="582"/>
        <end position="616"/>
    </location>
</feature>
<dbReference type="InterPro" id="IPR020845">
    <property type="entry name" value="AMP-binding_CS"/>
</dbReference>
<evidence type="ECO:0000259" key="2">
    <source>
        <dbReference type="Pfam" id="PF00501"/>
    </source>
</evidence>
<feature type="compositionally biased region" description="Low complexity" evidence="1">
    <location>
        <begin position="653"/>
        <end position="671"/>
    </location>
</feature>
<accession>A0A1Z1WQ47</accession>
<dbReference type="AlphaFoldDB" id="A0A1Z1WQ47"/>
<dbReference type="CDD" id="cd19540">
    <property type="entry name" value="LCL_NRPS-like"/>
    <property type="match status" value="1"/>
</dbReference>
<dbReference type="Gene3D" id="3.30.559.10">
    <property type="entry name" value="Chloramphenicol acetyltransferase-like domain"/>
    <property type="match status" value="1"/>
</dbReference>
<evidence type="ECO:0000313" key="5">
    <source>
        <dbReference type="Proteomes" id="UP000195880"/>
    </source>
</evidence>
<dbReference type="InterPro" id="IPR023213">
    <property type="entry name" value="CAT-like_dom_sf"/>
</dbReference>
<dbReference type="GO" id="GO:0031177">
    <property type="term" value="F:phosphopantetheine binding"/>
    <property type="evidence" value="ECO:0007669"/>
    <property type="project" value="TreeGrafter"/>
</dbReference>
<dbReference type="EMBL" id="CP021748">
    <property type="protein sequence ID" value="ARX88591.1"/>
    <property type="molecule type" value="Genomic_DNA"/>
</dbReference>
<dbReference type="PANTHER" id="PTHR45527:SF1">
    <property type="entry name" value="FATTY ACID SYNTHASE"/>
    <property type="match status" value="1"/>
</dbReference>
<sequence length="741" mass="79660">MALADAMRDVVARHESLRTVFAEDEDGVPFQTVLPLHQASLDLRVVDVASGGVGSAIDRVAAHRFDLSAEIPIKAVLLRLSEHEHVLVWLVHHIACDGASMAPMARDLNTAYTARLAGQAPRWTELPAQYVDYTLWQRDLLGDDNDPDSLLSTQIAYWREELADIPQPLQLPTDRPRPHEATYRGASLEFTLDAQLMATVDELARTHGATSSMVLEAALAVLLHGLGAGDDITIGSPIANRTDDNLTDLVGFFVNTWVLRTHLHGNPTFTDLLHHVRTKSLAAYDHQDIPFERLVEALNPERSTAYAPLFQVMFAWQNNHRESFALPGLEVELEWPHSQSAKYDLFFNLVEEAGEGVVGHLEYATDLFDRDTVQRLADRFTRLVRQLAADPGQRIGAVELVEPDERERVLYGFNDTAVETPDVTLPGLFARQVAAAPDAVALVCGEEEFSYAELDERSNRLARVLIARGVGRDSVVGLALPRSTDQIVALLAILKAGGCYLPLDPQYPAERLQFMLRDAAPVLVVTHTDIAAALPDSICPHLVLDDPDSKADITQAPAAPLELADHAQQLAYVMYTSGSTGTPRASPSPTKASSTSPSTTTTQPTHTTAYSTTPHKPSTPPPTNSGSPSSTATPSSSPHPATSTPPPSPTPSTPTTSPQPSSPQASSKSSQKYNPKPSPASKNSGPAATPCPPPQPAKHSAPAPTSTSSTPTAPPKPPWPPPATPPPPPTPPTTPSPSDSP</sequence>
<dbReference type="PRINTS" id="PR01217">
    <property type="entry name" value="PRICHEXTENSN"/>
</dbReference>
<protein>
    <submittedName>
        <fullName evidence="4">Uncharacterized protein</fullName>
    </submittedName>
</protein>
<feature type="domain" description="AMP-dependent synthetase/ligase" evidence="2">
    <location>
        <begin position="429"/>
        <end position="584"/>
    </location>
</feature>
<organism evidence="4 5">
    <name type="scientific">Streptomyces alboflavus</name>
    <dbReference type="NCBI Taxonomy" id="67267"/>
    <lineage>
        <taxon>Bacteria</taxon>
        <taxon>Bacillati</taxon>
        <taxon>Actinomycetota</taxon>
        <taxon>Actinomycetes</taxon>
        <taxon>Kitasatosporales</taxon>
        <taxon>Streptomycetaceae</taxon>
        <taxon>Streptomyces</taxon>
    </lineage>
</organism>
<feature type="compositionally biased region" description="Low complexity" evidence="1">
    <location>
        <begin position="700"/>
        <end position="711"/>
    </location>
</feature>
<dbReference type="KEGG" id="salf:SMD44_08078"/>
<proteinExistence type="predicted"/>
<dbReference type="PROSITE" id="PS00455">
    <property type="entry name" value="AMP_BINDING"/>
    <property type="match status" value="1"/>
</dbReference>
<feature type="domain" description="Condensation" evidence="3">
    <location>
        <begin position="3"/>
        <end position="408"/>
    </location>
</feature>
<dbReference type="SUPFAM" id="SSF52777">
    <property type="entry name" value="CoA-dependent acyltransferases"/>
    <property type="match status" value="2"/>
</dbReference>
<feature type="compositionally biased region" description="Low complexity" evidence="1">
    <location>
        <begin position="624"/>
        <end position="642"/>
    </location>
</feature>
<dbReference type="InterPro" id="IPR001242">
    <property type="entry name" value="Condensation_dom"/>
</dbReference>
<dbReference type="eggNOG" id="COG1020">
    <property type="taxonomic scope" value="Bacteria"/>
</dbReference>
<dbReference type="FunFam" id="3.40.50.980:FF:000001">
    <property type="entry name" value="Non-ribosomal peptide synthetase"/>
    <property type="match status" value="1"/>
</dbReference>
<dbReference type="Pfam" id="PF00668">
    <property type="entry name" value="Condensation"/>
    <property type="match status" value="1"/>
</dbReference>
<feature type="region of interest" description="Disordered" evidence="1">
    <location>
        <begin position="577"/>
        <end position="741"/>
    </location>
</feature>
<evidence type="ECO:0000313" key="4">
    <source>
        <dbReference type="EMBL" id="ARX88591.1"/>
    </source>
</evidence>
<keyword evidence="5" id="KW-1185">Reference proteome</keyword>
<dbReference type="Pfam" id="PF00501">
    <property type="entry name" value="AMP-binding"/>
    <property type="match status" value="1"/>
</dbReference>
<dbReference type="SUPFAM" id="SSF56801">
    <property type="entry name" value="Acetyl-CoA synthetase-like"/>
    <property type="match status" value="1"/>
</dbReference>
<dbReference type="GO" id="GO:0043041">
    <property type="term" value="P:amino acid activation for nonribosomal peptide biosynthetic process"/>
    <property type="evidence" value="ECO:0007669"/>
    <property type="project" value="TreeGrafter"/>
</dbReference>
<name>A0A1Z1WQ47_9ACTN</name>
<dbReference type="Proteomes" id="UP000195880">
    <property type="component" value="Chromosome"/>
</dbReference>
<feature type="compositionally biased region" description="Pro residues" evidence="1">
    <location>
        <begin position="712"/>
        <end position="741"/>
    </location>
</feature>
<dbReference type="GO" id="GO:0008610">
    <property type="term" value="P:lipid biosynthetic process"/>
    <property type="evidence" value="ECO:0007669"/>
    <property type="project" value="UniProtKB-ARBA"/>
</dbReference>
<gene>
    <name evidence="4" type="ORF">SMD44_08078</name>
</gene>
<dbReference type="InterPro" id="IPR000873">
    <property type="entry name" value="AMP-dep_synth/lig_dom"/>
</dbReference>
<feature type="compositionally biased region" description="Pro residues" evidence="1">
    <location>
        <begin position="643"/>
        <end position="652"/>
    </location>
</feature>
<evidence type="ECO:0000259" key="3">
    <source>
        <dbReference type="Pfam" id="PF00668"/>
    </source>
</evidence>
<dbReference type="GO" id="GO:0009366">
    <property type="term" value="C:enterobactin synthetase complex"/>
    <property type="evidence" value="ECO:0007669"/>
    <property type="project" value="TreeGrafter"/>
</dbReference>
<dbReference type="GO" id="GO:0005829">
    <property type="term" value="C:cytosol"/>
    <property type="evidence" value="ECO:0007669"/>
    <property type="project" value="TreeGrafter"/>
</dbReference>
<dbReference type="GO" id="GO:0047527">
    <property type="term" value="F:2,3-dihydroxybenzoate-serine ligase activity"/>
    <property type="evidence" value="ECO:0007669"/>
    <property type="project" value="TreeGrafter"/>
</dbReference>
<evidence type="ECO:0000256" key="1">
    <source>
        <dbReference type="SAM" id="MobiDB-lite"/>
    </source>
</evidence>